<accession>A0A916SFF7</accession>
<dbReference type="InterPro" id="IPR036291">
    <property type="entry name" value="NAD(P)-bd_dom_sf"/>
</dbReference>
<dbReference type="Proteomes" id="UP000620596">
    <property type="component" value="Unassembled WGS sequence"/>
</dbReference>
<dbReference type="InterPro" id="IPR008927">
    <property type="entry name" value="6-PGluconate_DH-like_C_sf"/>
</dbReference>
<evidence type="ECO:0000259" key="4">
    <source>
        <dbReference type="Pfam" id="PF08125"/>
    </source>
</evidence>
<name>A0A916SFF7_9BURK</name>
<dbReference type="EMBL" id="BMIG01000004">
    <property type="protein sequence ID" value="GGA94655.1"/>
    <property type="molecule type" value="Genomic_DNA"/>
</dbReference>
<sequence length="485" mass="50799">MTMKSADTAARLCSACLPALAARGITVPTHARSGAPGVVHLGLGAFHRAHQALVFDALLQGGDARWGVLGVAMRSAALADSLQAQDGLYAVQVASSAGSQWQVGGAIWQTAVAAREPAQVVQAIAAPSTRWLTLTVTEKGYGPELGQLIAQGLAARQTAGLPGLTIASCDNLVGNGRQLQALCMTAAKALNPALADWVAGRCAFPNSMVDRIVPAATPQRLAAAREALVVADEAALGTEAFWEWVIERRFADAADGAVLAAAGVTVVDDVVPFEDAKLRLLNGSHTAMACMGAVAGWPVIGECITKPAVRGFIHGLMTQEVGPQLARPDWSAYRDALLARFANPALQHSVHQIATDSSQKIPQRWPPSVLGALRAGLPVERLAFAAAAWMRYLRGTDEQGQAYAIVDPLGGELQALALAHAGDAAASVQALGTLTAIWGEVLPRDQRWLALVTRNLDEINRLGLLGALAKLQAELDSQQGILRNL</sequence>
<dbReference type="InterPro" id="IPR013328">
    <property type="entry name" value="6PGD_dom2"/>
</dbReference>
<reference evidence="5" key="1">
    <citation type="journal article" date="2014" name="Int. J. Syst. Evol. Microbiol.">
        <title>Complete genome sequence of Corynebacterium casei LMG S-19264T (=DSM 44701T), isolated from a smear-ripened cheese.</title>
        <authorList>
            <consortium name="US DOE Joint Genome Institute (JGI-PGF)"/>
            <person name="Walter F."/>
            <person name="Albersmeier A."/>
            <person name="Kalinowski J."/>
            <person name="Ruckert C."/>
        </authorList>
    </citation>
    <scope>NUCLEOTIDE SEQUENCE</scope>
    <source>
        <strain evidence="5">CGMCC 1.15322</strain>
    </source>
</reference>
<dbReference type="AlphaFoldDB" id="A0A916SFF7"/>
<dbReference type="PANTHER" id="PTHR43362:SF1">
    <property type="entry name" value="MANNITOL DEHYDROGENASE 2-RELATED"/>
    <property type="match status" value="1"/>
</dbReference>
<dbReference type="PANTHER" id="PTHR43362">
    <property type="entry name" value="MANNITOL DEHYDROGENASE DSF1-RELATED"/>
    <property type="match status" value="1"/>
</dbReference>
<comment type="caution">
    <text evidence="5">The sequence shown here is derived from an EMBL/GenBank/DDBJ whole genome shotgun (WGS) entry which is preliminary data.</text>
</comment>
<keyword evidence="1" id="KW-0560">Oxidoreductase</keyword>
<dbReference type="InterPro" id="IPR013131">
    <property type="entry name" value="Mannitol_DH_N"/>
</dbReference>
<dbReference type="Gene3D" id="3.40.50.720">
    <property type="entry name" value="NAD(P)-binding Rossmann-like Domain"/>
    <property type="match status" value="1"/>
</dbReference>
<dbReference type="InterPro" id="IPR013118">
    <property type="entry name" value="Mannitol_DH_C"/>
</dbReference>
<organism evidence="5 6">
    <name type="scientific">Polaromonas eurypsychrophila</name>
    <dbReference type="NCBI Taxonomy" id="1614635"/>
    <lineage>
        <taxon>Bacteria</taxon>
        <taxon>Pseudomonadati</taxon>
        <taxon>Pseudomonadota</taxon>
        <taxon>Betaproteobacteria</taxon>
        <taxon>Burkholderiales</taxon>
        <taxon>Comamonadaceae</taxon>
        <taxon>Polaromonas</taxon>
    </lineage>
</organism>
<proteinExistence type="predicted"/>
<dbReference type="GO" id="GO:0016616">
    <property type="term" value="F:oxidoreductase activity, acting on the CH-OH group of donors, NAD or NADP as acceptor"/>
    <property type="evidence" value="ECO:0007669"/>
    <property type="project" value="TreeGrafter"/>
</dbReference>
<evidence type="ECO:0000313" key="5">
    <source>
        <dbReference type="EMBL" id="GGA94655.1"/>
    </source>
</evidence>
<evidence type="ECO:0000256" key="1">
    <source>
        <dbReference type="ARBA" id="ARBA00023002"/>
    </source>
</evidence>
<keyword evidence="2" id="KW-0732">Signal</keyword>
<dbReference type="InterPro" id="IPR000669">
    <property type="entry name" value="Mannitol_DH"/>
</dbReference>
<dbReference type="Pfam" id="PF08125">
    <property type="entry name" value="Mannitol_dh_C"/>
    <property type="match status" value="1"/>
</dbReference>
<feature type="domain" description="Mannitol dehydrogenase N-terminal" evidence="3">
    <location>
        <begin position="37"/>
        <end position="250"/>
    </location>
</feature>
<feature type="chain" id="PRO_5037861998" evidence="2">
    <location>
        <begin position="22"/>
        <end position="485"/>
    </location>
</feature>
<feature type="domain" description="Mannitol dehydrogenase C-terminal" evidence="4">
    <location>
        <begin position="269"/>
        <end position="459"/>
    </location>
</feature>
<keyword evidence="6" id="KW-1185">Reference proteome</keyword>
<dbReference type="InterPro" id="IPR050988">
    <property type="entry name" value="Mannitol_DH/Oxidoreductase"/>
</dbReference>
<gene>
    <name evidence="5" type="ORF">GCM10011496_14650</name>
</gene>
<evidence type="ECO:0000259" key="3">
    <source>
        <dbReference type="Pfam" id="PF01232"/>
    </source>
</evidence>
<dbReference type="Gene3D" id="1.10.1040.10">
    <property type="entry name" value="N-(1-d-carboxylethyl)-l-norvaline Dehydrogenase, domain 2"/>
    <property type="match status" value="1"/>
</dbReference>
<dbReference type="Pfam" id="PF01232">
    <property type="entry name" value="Mannitol_dh"/>
    <property type="match status" value="1"/>
</dbReference>
<dbReference type="SUPFAM" id="SSF51735">
    <property type="entry name" value="NAD(P)-binding Rossmann-fold domains"/>
    <property type="match status" value="1"/>
</dbReference>
<protein>
    <submittedName>
        <fullName evidence="5">Mannitol dehydrogenase</fullName>
    </submittedName>
</protein>
<dbReference type="SUPFAM" id="SSF48179">
    <property type="entry name" value="6-phosphogluconate dehydrogenase C-terminal domain-like"/>
    <property type="match status" value="1"/>
</dbReference>
<reference evidence="5" key="2">
    <citation type="submission" date="2020-09" db="EMBL/GenBank/DDBJ databases">
        <authorList>
            <person name="Sun Q."/>
            <person name="Zhou Y."/>
        </authorList>
    </citation>
    <scope>NUCLEOTIDE SEQUENCE</scope>
    <source>
        <strain evidence="5">CGMCC 1.15322</strain>
    </source>
</reference>
<evidence type="ECO:0000313" key="6">
    <source>
        <dbReference type="Proteomes" id="UP000620596"/>
    </source>
</evidence>
<dbReference type="PRINTS" id="PR00084">
    <property type="entry name" value="MTLDHDRGNASE"/>
</dbReference>
<evidence type="ECO:0000256" key="2">
    <source>
        <dbReference type="SAM" id="SignalP"/>
    </source>
</evidence>
<dbReference type="RefSeq" id="WP_229676237.1">
    <property type="nucleotide sequence ID" value="NZ_BMIG01000004.1"/>
</dbReference>
<feature type="signal peptide" evidence="2">
    <location>
        <begin position="1"/>
        <end position="21"/>
    </location>
</feature>